<protein>
    <recommendedName>
        <fullName evidence="3">F-box domain-containing protein</fullName>
    </recommendedName>
</protein>
<sequence length="682" mass="78122">MREPQPIAIPQRHHVTETITDATRRLEESTQRRLVLLNDRARALAASAKFEAAMNDTTTMQTIAPSSGMGYLCAGHVHQLQGRHRACIAICDRGLSVVPSSDTYYQQLVDMRSMAVKHNSVYVDFIKELPGEIVEIIVDKLFTDGTRIGMDHLCQYLSISHIWRDTIVQSIRHLHLISEPGKDLVDSSGYILKHTAPYAAALTIKYEANSAYKLFQQYQFPSLRYLDLDEIYPEDTDTKTILLSLKLVQSTVTHLDIKMENLNYSLGDILDTFPHLVSLTCHDINNDLTTASEVYPRLKELKVWNEERGFRSYDLKTMTQRLPALEIFSVNPCLDTNALSMIQGNCPKLKLIAYNDYQNEESYMQRITYKGINNNNKSSSNNDLQSLNVNFVSGDTFDVDILDIITSITRNSHSLQSIFFCYNSKDNINTYLRIYEHVTLSHLTSYTHKISNDEHVQLALSVIQRSPHLRAIELFKGPGLSVDDDNDNNPHIYQDLNQVFIAISGLAYLEVADIRIKGGDAATGIDHFLRYHNSIDSRLRTLFVPKHSKFPLDTLKLLTGLPRLENLTLRLRTIAAPMDTMEEFVHKGRQLLESLARKCSLIHTLSLYDFHGFHLLSLRFFPRLKSLRLKLDHVNYPDLVVLLQCPELENFILMLRDPHKEMDEELDTLLKEKMRSYRCSTS</sequence>
<dbReference type="EMBL" id="CBTN010000070">
    <property type="protein sequence ID" value="CDH59418.1"/>
    <property type="molecule type" value="Genomic_DNA"/>
</dbReference>
<dbReference type="OrthoDB" id="2266185at2759"/>
<dbReference type="Gene3D" id="3.80.10.10">
    <property type="entry name" value="Ribonuclease Inhibitor"/>
    <property type="match status" value="1"/>
</dbReference>
<gene>
    <name evidence="1" type="ORF">LCOR_10233.1</name>
</gene>
<evidence type="ECO:0000313" key="1">
    <source>
        <dbReference type="EMBL" id="CDH59418.1"/>
    </source>
</evidence>
<reference evidence="1" key="1">
    <citation type="submission" date="2013-08" db="EMBL/GenBank/DDBJ databases">
        <title>Gene expansion shapes genome architecture in the human pathogen Lichtheimia corymbifera: an evolutionary genomics analysis in the ancient terrestrial Mucorales (Mucoromycotina).</title>
        <authorList>
            <person name="Schwartze V.U."/>
            <person name="Winter S."/>
            <person name="Shelest E."/>
            <person name="Marcet-Houben M."/>
            <person name="Horn F."/>
            <person name="Wehner S."/>
            <person name="Hoffmann K."/>
            <person name="Riege K."/>
            <person name="Sammeth M."/>
            <person name="Nowrousian M."/>
            <person name="Valiante V."/>
            <person name="Linde J."/>
            <person name="Jacobsen I.D."/>
            <person name="Marz M."/>
            <person name="Brakhage A.A."/>
            <person name="Gabaldon T."/>
            <person name="Bocker S."/>
            <person name="Voigt K."/>
        </authorList>
    </citation>
    <scope>NUCLEOTIDE SEQUENCE [LARGE SCALE GENOMIC DNA]</scope>
    <source>
        <strain evidence="1">FSU 9682</strain>
    </source>
</reference>
<keyword evidence="2" id="KW-1185">Reference proteome</keyword>
<dbReference type="SUPFAM" id="SSF52047">
    <property type="entry name" value="RNI-like"/>
    <property type="match status" value="1"/>
</dbReference>
<dbReference type="SUPFAM" id="SSF48452">
    <property type="entry name" value="TPR-like"/>
    <property type="match status" value="1"/>
</dbReference>
<proteinExistence type="predicted"/>
<comment type="caution">
    <text evidence="1">The sequence shown here is derived from an EMBL/GenBank/DDBJ whole genome shotgun (WGS) entry which is preliminary data.</text>
</comment>
<dbReference type="VEuPathDB" id="FungiDB:LCOR_10233.1"/>
<dbReference type="Proteomes" id="UP000027586">
    <property type="component" value="Unassembled WGS sequence"/>
</dbReference>
<evidence type="ECO:0000313" key="2">
    <source>
        <dbReference type="Proteomes" id="UP000027586"/>
    </source>
</evidence>
<organism evidence="1 2">
    <name type="scientific">Lichtheimia corymbifera JMRC:FSU:9682</name>
    <dbReference type="NCBI Taxonomy" id="1263082"/>
    <lineage>
        <taxon>Eukaryota</taxon>
        <taxon>Fungi</taxon>
        <taxon>Fungi incertae sedis</taxon>
        <taxon>Mucoromycota</taxon>
        <taxon>Mucoromycotina</taxon>
        <taxon>Mucoromycetes</taxon>
        <taxon>Mucorales</taxon>
        <taxon>Lichtheimiaceae</taxon>
        <taxon>Lichtheimia</taxon>
    </lineage>
</organism>
<accession>A0A068SAN0</accession>
<dbReference type="InterPro" id="IPR032675">
    <property type="entry name" value="LRR_dom_sf"/>
</dbReference>
<name>A0A068SAN0_9FUNG</name>
<evidence type="ECO:0008006" key="3">
    <source>
        <dbReference type="Google" id="ProtNLM"/>
    </source>
</evidence>
<dbReference type="InterPro" id="IPR011990">
    <property type="entry name" value="TPR-like_helical_dom_sf"/>
</dbReference>
<dbReference type="AlphaFoldDB" id="A0A068SAN0"/>